<dbReference type="AlphaFoldDB" id="A0A152A5Z2"/>
<feature type="region of interest" description="Disordered" evidence="1">
    <location>
        <begin position="317"/>
        <end position="374"/>
    </location>
</feature>
<reference evidence="2 3" key="1">
    <citation type="submission" date="2015-12" db="EMBL/GenBank/DDBJ databases">
        <title>Dictyostelia acquired genes for synthesis and detection of signals that induce cell-type specialization by lateral gene transfer from prokaryotes.</title>
        <authorList>
            <person name="Gloeckner G."/>
            <person name="Schaap P."/>
        </authorList>
    </citation>
    <scope>NUCLEOTIDE SEQUENCE [LARGE SCALE GENOMIC DNA]</scope>
    <source>
        <strain evidence="2 3">TK</strain>
    </source>
</reference>
<accession>A0A152A5Z2</accession>
<protein>
    <submittedName>
        <fullName evidence="2">Uncharacterized protein</fullName>
    </submittedName>
</protein>
<sequence length="578" mass="66139">MKQNTLVIFNDIYQRLHKELDKNEIPFNIDTHFIENSIFNSIKTPSNSTLNQLNNESGFNRFTEYCQGYNILKSYLEERIFHGNNEWYQTVAPDSQDKAFSNLRELYIDDNTPVAKKDIKIWAPNSLDPLPIMLAKKILSESAKLGLCESQLIPHAWFFVFDERSSVTKTLGFNTLTLIPCTYWDCLISILHIHLDATYISPPQNLLPNHMSLMNAKNTLSKLCITWPRMDQDVMVILHNHCSCYKANKIETHSNFSKQDKTSQSKLLKRQFQDSRTDLNIVINLDTPMNIVNEKDYHLLDKSPLLKLENKKEFPPMPELIPSLPSPIDNNLPPQQPTLKKKRYSKKVSNKYQKNKRRSKHSSNNDNNNDTDKIYINNNRHITCSNNSNLFKTNNNNENNSINEFIVENSSLNNHSLSDLDIDLDFPNNISPSVLGNCKYKVGQNIEIFNNDNSFDDTFHSISSASSDDSNSDIIIESPIKQLEPPPVIVSLQPPKASHMDKKRKFDQIQDLQTISSQDVFNVLTKNNFVLILESLSPNIGDIPTPSTLNLNELLDASTNSPPTIVLNGSVFRILKKL</sequence>
<name>A0A152A5Z2_TIELA</name>
<keyword evidence="3" id="KW-1185">Reference proteome</keyword>
<dbReference type="InParanoid" id="A0A152A5Z2"/>
<dbReference type="EMBL" id="LODT01000006">
    <property type="protein sequence ID" value="KYR01659.1"/>
    <property type="molecule type" value="Genomic_DNA"/>
</dbReference>
<evidence type="ECO:0000313" key="2">
    <source>
        <dbReference type="EMBL" id="KYR01659.1"/>
    </source>
</evidence>
<proteinExistence type="predicted"/>
<feature type="compositionally biased region" description="Basic residues" evidence="1">
    <location>
        <begin position="339"/>
        <end position="361"/>
    </location>
</feature>
<evidence type="ECO:0000256" key="1">
    <source>
        <dbReference type="SAM" id="MobiDB-lite"/>
    </source>
</evidence>
<evidence type="ECO:0000313" key="3">
    <source>
        <dbReference type="Proteomes" id="UP000076078"/>
    </source>
</evidence>
<gene>
    <name evidence="2" type="ORF">DLAC_01661</name>
</gene>
<organism evidence="2 3">
    <name type="scientific">Tieghemostelium lacteum</name>
    <name type="common">Slime mold</name>
    <name type="synonym">Dictyostelium lacteum</name>
    <dbReference type="NCBI Taxonomy" id="361077"/>
    <lineage>
        <taxon>Eukaryota</taxon>
        <taxon>Amoebozoa</taxon>
        <taxon>Evosea</taxon>
        <taxon>Eumycetozoa</taxon>
        <taxon>Dictyostelia</taxon>
        <taxon>Dictyosteliales</taxon>
        <taxon>Raperosteliaceae</taxon>
        <taxon>Tieghemostelium</taxon>
    </lineage>
</organism>
<feature type="compositionally biased region" description="Low complexity" evidence="1">
    <location>
        <begin position="362"/>
        <end position="374"/>
    </location>
</feature>
<dbReference type="Proteomes" id="UP000076078">
    <property type="component" value="Unassembled WGS sequence"/>
</dbReference>
<comment type="caution">
    <text evidence="2">The sequence shown here is derived from an EMBL/GenBank/DDBJ whole genome shotgun (WGS) entry which is preliminary data.</text>
</comment>